<dbReference type="InterPro" id="IPR044855">
    <property type="entry name" value="CoA-Trfase_III_dom3_sf"/>
</dbReference>
<evidence type="ECO:0000313" key="3">
    <source>
        <dbReference type="Proteomes" id="UP001501598"/>
    </source>
</evidence>
<dbReference type="PANTHER" id="PTHR48228">
    <property type="entry name" value="SUCCINYL-COA--D-CITRAMALATE COA-TRANSFERASE"/>
    <property type="match status" value="1"/>
</dbReference>
<proteinExistence type="predicted"/>
<comment type="caution">
    <text evidence="2">The sequence shown here is derived from an EMBL/GenBank/DDBJ whole genome shotgun (WGS) entry which is preliminary data.</text>
</comment>
<dbReference type="InterPro" id="IPR023606">
    <property type="entry name" value="CoA-Trfase_III_dom_1_sf"/>
</dbReference>
<dbReference type="Proteomes" id="UP001501598">
    <property type="component" value="Unassembled WGS sequence"/>
</dbReference>
<evidence type="ECO:0000256" key="1">
    <source>
        <dbReference type="SAM" id="MobiDB-lite"/>
    </source>
</evidence>
<dbReference type="Gene3D" id="3.40.50.10540">
    <property type="entry name" value="Crotonobetainyl-coa:carnitine coa-transferase, domain 1"/>
    <property type="match status" value="1"/>
</dbReference>
<reference evidence="3" key="1">
    <citation type="journal article" date="2019" name="Int. J. Syst. Evol. Microbiol.">
        <title>The Global Catalogue of Microorganisms (GCM) 10K type strain sequencing project: providing services to taxonomists for standard genome sequencing and annotation.</title>
        <authorList>
            <consortium name="The Broad Institute Genomics Platform"/>
            <consortium name="The Broad Institute Genome Sequencing Center for Infectious Disease"/>
            <person name="Wu L."/>
            <person name="Ma J."/>
        </authorList>
    </citation>
    <scope>NUCLEOTIDE SEQUENCE [LARGE SCALE GENOMIC DNA]</scope>
    <source>
        <strain evidence="3">JCM 17906</strain>
    </source>
</reference>
<dbReference type="SUPFAM" id="SSF89796">
    <property type="entry name" value="CoA-transferase family III (CaiB/BaiF)"/>
    <property type="match status" value="1"/>
</dbReference>
<dbReference type="Gene3D" id="3.30.1540.10">
    <property type="entry name" value="formyl-coa transferase, domain 3"/>
    <property type="match status" value="1"/>
</dbReference>
<dbReference type="Pfam" id="PF02515">
    <property type="entry name" value="CoA_transf_3"/>
    <property type="match status" value="1"/>
</dbReference>
<evidence type="ECO:0000313" key="2">
    <source>
        <dbReference type="EMBL" id="GAA4554553.1"/>
    </source>
</evidence>
<dbReference type="EMBL" id="BAABGT010000083">
    <property type="protein sequence ID" value="GAA4554553.1"/>
    <property type="molecule type" value="Genomic_DNA"/>
</dbReference>
<name>A0ABP8S0H1_9PSEU</name>
<organism evidence="2 3">
    <name type="scientific">Pseudonocardia xishanensis</name>
    <dbReference type="NCBI Taxonomy" id="630995"/>
    <lineage>
        <taxon>Bacteria</taxon>
        <taxon>Bacillati</taxon>
        <taxon>Actinomycetota</taxon>
        <taxon>Actinomycetes</taxon>
        <taxon>Pseudonocardiales</taxon>
        <taxon>Pseudonocardiaceae</taxon>
        <taxon>Pseudonocardia</taxon>
    </lineage>
</organism>
<keyword evidence="3" id="KW-1185">Reference proteome</keyword>
<accession>A0ABP8S0H1</accession>
<gene>
    <name evidence="2" type="ORF">GCM10023175_52720</name>
</gene>
<dbReference type="InterPro" id="IPR050509">
    <property type="entry name" value="CoA-transferase_III"/>
</dbReference>
<protein>
    <submittedName>
        <fullName evidence="2">CaiB/BaiF CoA-transferase family protein</fullName>
    </submittedName>
</protein>
<dbReference type="InterPro" id="IPR003673">
    <property type="entry name" value="CoA-Trfase_fam_III"/>
</dbReference>
<feature type="region of interest" description="Disordered" evidence="1">
    <location>
        <begin position="335"/>
        <end position="357"/>
    </location>
</feature>
<dbReference type="PANTHER" id="PTHR48228:SF5">
    <property type="entry name" value="ALPHA-METHYLACYL-COA RACEMASE"/>
    <property type="match status" value="1"/>
</dbReference>
<sequence>MRAPARSGALAGLRVLELSGIGPGPFAAMLLGDMGADVVRVDRPEVLRGPAVQPTDLLRRSRRSVALDLKSEHDLGILLRLVDRADVLIEGYRPGVAERLGFGPKVCLDRNPGLVYGRMTGWGQGGPLAQTAGHDITYLAVSGALHVVGRAGEPPAIPVNLLGDFGGGSAYLVMGILAALHERHTSGLGQVVDAAIVDGAASLTTFLHGLVHSGEWQDERGVNLLDSGRPWYDVYRCSDDRHVAVGALEPKFFAELMHGLGLDPDSWDRDDESSWPALRAELAGRFASRTRDEWSEHFAGTDACVAPVLGLAEAAISAHARARQAFVTVDEVAQPAPAPRLSRTPSRGLTPPAGHGEHAAEVLGEWGVAGIDGGRAGAPTSSG</sequence>
<dbReference type="RefSeq" id="WP_345424144.1">
    <property type="nucleotide sequence ID" value="NZ_BAABGT010000083.1"/>
</dbReference>